<dbReference type="PANTHER" id="PTHR43449">
    <property type="entry name" value="NUCLEOTIDYLTRANSFERASE"/>
    <property type="match status" value="1"/>
</dbReference>
<gene>
    <name evidence="2" type="ORF">COY52_12340</name>
</gene>
<dbReference type="InterPro" id="IPR002934">
    <property type="entry name" value="Polymerase_NTP_transf_dom"/>
</dbReference>
<organism evidence="2 3">
    <name type="scientific">Candidatus Desantisbacteria bacterium CG_4_10_14_0_8_um_filter_48_22</name>
    <dbReference type="NCBI Taxonomy" id="1974543"/>
    <lineage>
        <taxon>Bacteria</taxon>
        <taxon>Candidatus Desantisiibacteriota</taxon>
    </lineage>
</organism>
<evidence type="ECO:0000313" key="3">
    <source>
        <dbReference type="Proteomes" id="UP000229307"/>
    </source>
</evidence>
<dbReference type="SUPFAM" id="SSF81301">
    <property type="entry name" value="Nucleotidyltransferase"/>
    <property type="match status" value="1"/>
</dbReference>
<protein>
    <recommendedName>
        <fullName evidence="1">Polymerase nucleotidyl transferase domain-containing protein</fullName>
    </recommendedName>
</protein>
<accession>A0A2M7S4K4</accession>
<feature type="domain" description="Polymerase nucleotidyl transferase" evidence="1">
    <location>
        <begin position="12"/>
        <end position="74"/>
    </location>
</feature>
<dbReference type="EMBL" id="PFMR01000342">
    <property type="protein sequence ID" value="PIZ14496.1"/>
    <property type="molecule type" value="Genomic_DNA"/>
</dbReference>
<dbReference type="Pfam" id="PF01909">
    <property type="entry name" value="NTP_transf_2"/>
    <property type="match status" value="1"/>
</dbReference>
<sequence>MAAEKTKLIKTIDKFIKETNKRFAIKRVVLFGSFVDGRYKKYSDIDLAVVSDGFKNMNYFDRLVALGTIAWKTKTTEIEALGFTEKEYKKADDMDILGEIKKNGKIIYENTALYRRNKDSAK</sequence>
<evidence type="ECO:0000313" key="2">
    <source>
        <dbReference type="EMBL" id="PIZ14496.1"/>
    </source>
</evidence>
<dbReference type="GO" id="GO:0016779">
    <property type="term" value="F:nucleotidyltransferase activity"/>
    <property type="evidence" value="ECO:0007669"/>
    <property type="project" value="InterPro"/>
</dbReference>
<dbReference type="CDD" id="cd05403">
    <property type="entry name" value="NT_KNTase_like"/>
    <property type="match status" value="1"/>
</dbReference>
<dbReference type="PANTHER" id="PTHR43449:SF1">
    <property type="entry name" value="POLYMERASE BETA NUCLEOTIDYLTRANSFERASE DOMAIN-CONTAINING PROTEIN"/>
    <property type="match status" value="1"/>
</dbReference>
<dbReference type="Proteomes" id="UP000229307">
    <property type="component" value="Unassembled WGS sequence"/>
</dbReference>
<proteinExistence type="predicted"/>
<dbReference type="AlphaFoldDB" id="A0A2M7S4K4"/>
<dbReference type="InterPro" id="IPR043519">
    <property type="entry name" value="NT_sf"/>
</dbReference>
<dbReference type="Gene3D" id="3.30.460.10">
    <property type="entry name" value="Beta Polymerase, domain 2"/>
    <property type="match status" value="1"/>
</dbReference>
<name>A0A2M7S4K4_9BACT</name>
<comment type="caution">
    <text evidence="2">The sequence shown here is derived from an EMBL/GenBank/DDBJ whole genome shotgun (WGS) entry which is preliminary data.</text>
</comment>
<reference evidence="3" key="1">
    <citation type="submission" date="2017-09" db="EMBL/GenBank/DDBJ databases">
        <title>Depth-based differentiation of microbial function through sediment-hosted aquifers and enrichment of novel symbionts in the deep terrestrial subsurface.</title>
        <authorList>
            <person name="Probst A.J."/>
            <person name="Ladd B."/>
            <person name="Jarett J.K."/>
            <person name="Geller-Mcgrath D.E."/>
            <person name="Sieber C.M.K."/>
            <person name="Emerson J.B."/>
            <person name="Anantharaman K."/>
            <person name="Thomas B.C."/>
            <person name="Malmstrom R."/>
            <person name="Stieglmeier M."/>
            <person name="Klingl A."/>
            <person name="Woyke T."/>
            <person name="Ryan C.M."/>
            <person name="Banfield J.F."/>
        </authorList>
    </citation>
    <scope>NUCLEOTIDE SEQUENCE [LARGE SCALE GENOMIC DNA]</scope>
</reference>
<evidence type="ECO:0000259" key="1">
    <source>
        <dbReference type="Pfam" id="PF01909"/>
    </source>
</evidence>